<dbReference type="FunFam" id="3.30.160.60:FF:001788">
    <property type="entry name" value="ras-responsive element-binding protein 1"/>
    <property type="match status" value="1"/>
</dbReference>
<feature type="domain" description="C2H2-type" evidence="3">
    <location>
        <begin position="69"/>
        <end position="91"/>
    </location>
</feature>
<feature type="compositionally biased region" description="Polar residues" evidence="2">
    <location>
        <begin position="579"/>
        <end position="591"/>
    </location>
</feature>
<reference evidence="4" key="2">
    <citation type="submission" date="2015-06" db="UniProtKB">
        <authorList>
            <consortium name="EnsemblMetazoa"/>
        </authorList>
    </citation>
    <scope>IDENTIFICATION</scope>
</reference>
<dbReference type="InterPro" id="IPR013087">
    <property type="entry name" value="Znf_C2H2_type"/>
</dbReference>
<feature type="region of interest" description="Disordered" evidence="2">
    <location>
        <begin position="237"/>
        <end position="258"/>
    </location>
</feature>
<dbReference type="GO" id="GO:0008270">
    <property type="term" value="F:zinc ion binding"/>
    <property type="evidence" value="ECO:0007669"/>
    <property type="project" value="UniProtKB-KW"/>
</dbReference>
<dbReference type="eggNOG" id="KOG1721">
    <property type="taxonomic scope" value="Eukaryota"/>
</dbReference>
<proteinExistence type="predicted"/>
<feature type="region of interest" description="Disordered" evidence="2">
    <location>
        <begin position="84"/>
        <end position="172"/>
    </location>
</feature>
<feature type="region of interest" description="Disordered" evidence="2">
    <location>
        <begin position="921"/>
        <end position="981"/>
    </location>
</feature>
<keyword evidence="1" id="KW-0862">Zinc</keyword>
<dbReference type="FunFam" id="3.30.160.60:FF:000682">
    <property type="entry name" value="ras-responsive element-binding protein 1 isoform X1"/>
    <property type="match status" value="1"/>
</dbReference>
<feature type="compositionally biased region" description="Acidic residues" evidence="2">
    <location>
        <begin position="545"/>
        <end position="555"/>
    </location>
</feature>
<feature type="compositionally biased region" description="Basic and acidic residues" evidence="2">
    <location>
        <begin position="435"/>
        <end position="457"/>
    </location>
</feature>
<gene>
    <name evidence="4" type="primary">107362506</name>
</gene>
<feature type="compositionally biased region" description="Polar residues" evidence="2">
    <location>
        <begin position="557"/>
        <end position="566"/>
    </location>
</feature>
<feature type="domain" description="C2H2-type" evidence="3">
    <location>
        <begin position="212"/>
        <end position="240"/>
    </location>
</feature>
<feature type="compositionally biased region" description="Polar residues" evidence="2">
    <location>
        <begin position="116"/>
        <end position="133"/>
    </location>
</feature>
<dbReference type="PROSITE" id="PS50157">
    <property type="entry name" value="ZINC_FINGER_C2H2_2"/>
    <property type="match status" value="7"/>
</dbReference>
<feature type="compositionally biased region" description="Basic and acidic residues" evidence="2">
    <location>
        <begin position="961"/>
        <end position="970"/>
    </location>
</feature>
<evidence type="ECO:0000259" key="3">
    <source>
        <dbReference type="PROSITE" id="PS50157"/>
    </source>
</evidence>
<feature type="domain" description="C2H2-type" evidence="3">
    <location>
        <begin position="625"/>
        <end position="652"/>
    </location>
</feature>
<feature type="compositionally biased region" description="Polar residues" evidence="2">
    <location>
        <begin position="527"/>
        <end position="544"/>
    </location>
</feature>
<sequence>MSEGHLKKNGEWLCPVCDTKWDSQHSFTVHIRQHNPTDHSHTCSICGKTLSSASSLDRHMLIHSGERPFKCKICNMTFTTNGNMHRHMRTHGTTSNENAAPDSPRSPHLKSKDSSRSPQQTSKDSSRSLQLTPKDSPRSLHHTSKDSPRSPHHTSKDSGYSPNDNNQNGNGSASIGFHDLTFTDFSSHKYPLIAQSFCESNIRKSSSPYHNFQCSNCPKAFPCAAALSLHQQKSHNSSIISTDHTSLKMETPESQSKPSTLSSTFCHICQIDLGSSVEYAAHQTKHRYDSFLSSVVKGVNLTSSTSSPSINFSKAIVTNPSITTDKLPSIDNADVVIKNFSNDDDNDDEDHQQYLSNDNEKEQFLAMLQLHKKNINNSLVKVQSIDGSSPFRDLESNAKPPFNRLNKNSITNSSKTKSKIKSKVKSKVNSKTSSRKLDGPLTDKTKEVKKQAKHDLADSNYTNSKDSLLKNVTSCSSLLSFANSSSLDNKKTSFKRRRLLSTPTSSVRSPSRASASLPLQDTDKMNGENSNPPSIEATTSSSPSEDGEKEMEIDLPENNSSGTSGSMGKENSEEMDTGETAQQNSSMNANVPQPNHRCEICALEFKTFNALKRHNRGHTKSGHNYVCNMCSYTSLDKSTLVRHLRTHNGERPFQCAICKYAFTTKSNCERHVRKRHKKLSKPEIKSSMLFNAGLTKSSPTSDSSQVTIQNITRHNNDTRLPNISGPEWPGPNDTLCRHCNLDLKSNKVLRHHIKTLHALSQKPYSCTLCKLGFSTKNNCIRHVIRLHPEMKKDIKSIVLVNGTSVNGNSQSGSDEISESEAATLGETSQNGGNSTIGTIARRKTNATSTSSTIKHSQPLNSASNCSFTETSNPPPSIPLPNASGHEDPVDAITLAWQFHSSLAALCQIISPISPIAGNSTSTVATVPGLPGTVERKSLSTVTEDYDGDESNSEYQPLDLAKTSDSEKEPIPSKGTPRNQPIPTRLFHAHCEPQPLDLAAHALDLSVKTTPTKVENQCLVDLNKCSEPIRTAASSLLALQSFIPASK</sequence>
<protein>
    <recommendedName>
        <fullName evidence="3">C2H2-type domain-containing protein</fullName>
    </recommendedName>
</protein>
<organism evidence="4 5">
    <name type="scientific">Tetranychus urticae</name>
    <name type="common">Two-spotted spider mite</name>
    <dbReference type="NCBI Taxonomy" id="32264"/>
    <lineage>
        <taxon>Eukaryota</taxon>
        <taxon>Metazoa</taxon>
        <taxon>Ecdysozoa</taxon>
        <taxon>Arthropoda</taxon>
        <taxon>Chelicerata</taxon>
        <taxon>Arachnida</taxon>
        <taxon>Acari</taxon>
        <taxon>Acariformes</taxon>
        <taxon>Trombidiformes</taxon>
        <taxon>Prostigmata</taxon>
        <taxon>Eleutherengona</taxon>
        <taxon>Raphignathae</taxon>
        <taxon>Tetranychoidea</taxon>
        <taxon>Tetranychidae</taxon>
        <taxon>Tetranychus</taxon>
    </lineage>
</organism>
<dbReference type="EnsemblMetazoa" id="tetur01g00140.1">
    <property type="protein sequence ID" value="tetur01g00140.1"/>
    <property type="gene ID" value="tetur01g00140"/>
</dbReference>
<feature type="domain" description="C2H2-type" evidence="3">
    <location>
        <begin position="596"/>
        <end position="623"/>
    </location>
</feature>
<dbReference type="Proteomes" id="UP000015104">
    <property type="component" value="Unassembled WGS sequence"/>
</dbReference>
<dbReference type="HOGENOM" id="CLU_291769_0_0_1"/>
<dbReference type="GO" id="GO:0000978">
    <property type="term" value="F:RNA polymerase II cis-regulatory region sequence-specific DNA binding"/>
    <property type="evidence" value="ECO:0007669"/>
    <property type="project" value="TreeGrafter"/>
</dbReference>
<dbReference type="PANTHER" id="PTHR46451">
    <property type="entry name" value="RAS-RESPONSIVE ELEMENT-BINDING PROTEIN 1"/>
    <property type="match status" value="1"/>
</dbReference>
<dbReference type="Gene3D" id="3.30.160.60">
    <property type="entry name" value="Classic Zinc Finger"/>
    <property type="match status" value="5"/>
</dbReference>
<dbReference type="OrthoDB" id="6077919at2759"/>
<evidence type="ECO:0000256" key="1">
    <source>
        <dbReference type="PROSITE-ProRule" id="PRU00042"/>
    </source>
</evidence>
<feature type="compositionally biased region" description="Polar residues" evidence="2">
    <location>
        <begin position="845"/>
        <end position="871"/>
    </location>
</feature>
<dbReference type="KEGG" id="tut:107362506"/>
<feature type="compositionally biased region" description="Polar residues" evidence="2">
    <location>
        <begin position="157"/>
        <end position="172"/>
    </location>
</feature>
<name>T1JPM5_TETUR</name>
<feature type="region of interest" description="Disordered" evidence="2">
    <location>
        <begin position="494"/>
        <end position="591"/>
    </location>
</feature>
<evidence type="ECO:0000313" key="5">
    <source>
        <dbReference type="Proteomes" id="UP000015104"/>
    </source>
</evidence>
<dbReference type="FunFam" id="3.30.160.60:FF:001967">
    <property type="entry name" value="Ras-responsive element-binding protein"/>
    <property type="match status" value="1"/>
</dbReference>
<feature type="compositionally biased region" description="Polar residues" evidence="2">
    <location>
        <begin position="825"/>
        <end position="837"/>
    </location>
</feature>
<feature type="domain" description="C2H2-type" evidence="3">
    <location>
        <begin position="764"/>
        <end position="792"/>
    </location>
</feature>
<dbReference type="GO" id="GO:0005634">
    <property type="term" value="C:nucleus"/>
    <property type="evidence" value="ECO:0007669"/>
    <property type="project" value="TreeGrafter"/>
</dbReference>
<evidence type="ECO:0000313" key="4">
    <source>
        <dbReference type="EnsemblMetazoa" id="tetur01g00140.1"/>
    </source>
</evidence>
<dbReference type="PANTHER" id="PTHR46451:SF1">
    <property type="entry name" value="RAS-RESPONSIVE ELEMENT-BINDING PROTEIN 1"/>
    <property type="match status" value="1"/>
</dbReference>
<feature type="domain" description="C2H2-type" evidence="3">
    <location>
        <begin position="653"/>
        <end position="681"/>
    </location>
</feature>
<accession>T1JPM5</accession>
<feature type="compositionally biased region" description="Low complexity" evidence="2">
    <location>
        <begin position="406"/>
        <end position="415"/>
    </location>
</feature>
<dbReference type="Pfam" id="PF00096">
    <property type="entry name" value="zf-C2H2"/>
    <property type="match status" value="2"/>
</dbReference>
<dbReference type="STRING" id="32264.T1JPM5"/>
<feature type="compositionally biased region" description="Basic and acidic residues" evidence="2">
    <location>
        <begin position="135"/>
        <end position="149"/>
    </location>
</feature>
<feature type="domain" description="C2H2-type" evidence="3">
    <location>
        <begin position="41"/>
        <end position="68"/>
    </location>
</feature>
<feature type="compositionally biased region" description="Basic residues" evidence="2">
    <location>
        <begin position="416"/>
        <end position="428"/>
    </location>
</feature>
<dbReference type="SMART" id="SM00355">
    <property type="entry name" value="ZnF_C2H2"/>
    <property type="match status" value="10"/>
</dbReference>
<keyword evidence="1" id="KW-0863">Zinc-finger</keyword>
<feature type="region of interest" description="Disordered" evidence="2">
    <location>
        <begin position="389"/>
        <end position="464"/>
    </location>
</feature>
<keyword evidence="5" id="KW-1185">Reference proteome</keyword>
<feature type="compositionally biased region" description="Low complexity" evidence="2">
    <location>
        <begin position="500"/>
        <end position="519"/>
    </location>
</feature>
<dbReference type="OMA" id="HRCEICA"/>
<dbReference type="EMBL" id="CAEY01000428">
    <property type="status" value="NOT_ANNOTATED_CDS"/>
    <property type="molecule type" value="Genomic_DNA"/>
</dbReference>
<dbReference type="SUPFAM" id="SSF57667">
    <property type="entry name" value="beta-beta-alpha zinc fingers"/>
    <property type="match status" value="3"/>
</dbReference>
<dbReference type="PROSITE" id="PS00028">
    <property type="entry name" value="ZINC_FINGER_C2H2_1"/>
    <property type="match status" value="7"/>
</dbReference>
<keyword evidence="1" id="KW-0479">Metal-binding</keyword>
<dbReference type="InterPro" id="IPR036236">
    <property type="entry name" value="Znf_C2H2_sf"/>
</dbReference>
<evidence type="ECO:0000256" key="2">
    <source>
        <dbReference type="SAM" id="MobiDB-lite"/>
    </source>
</evidence>
<reference evidence="5" key="1">
    <citation type="submission" date="2011-08" db="EMBL/GenBank/DDBJ databases">
        <authorList>
            <person name="Rombauts S."/>
        </authorList>
    </citation>
    <scope>NUCLEOTIDE SEQUENCE</scope>
    <source>
        <strain evidence="5">London</strain>
    </source>
</reference>
<feature type="compositionally biased region" description="Polar residues" evidence="2">
    <location>
        <begin position="804"/>
        <end position="814"/>
    </location>
</feature>
<dbReference type="AlphaFoldDB" id="T1JPM5"/>
<dbReference type="GO" id="GO:0001228">
    <property type="term" value="F:DNA-binding transcription activator activity, RNA polymerase II-specific"/>
    <property type="evidence" value="ECO:0007669"/>
    <property type="project" value="TreeGrafter"/>
</dbReference>
<dbReference type="InterPro" id="IPR052795">
    <property type="entry name" value="RREB1"/>
</dbReference>
<feature type="region of interest" description="Disordered" evidence="2">
    <location>
        <begin position="804"/>
        <end position="884"/>
    </location>
</feature>